<proteinExistence type="predicted"/>
<dbReference type="Gene3D" id="2.40.128.720">
    <property type="match status" value="1"/>
</dbReference>
<organism evidence="2 3">
    <name type="scientific">Bacteroides luti</name>
    <dbReference type="NCBI Taxonomy" id="1297750"/>
    <lineage>
        <taxon>Bacteria</taxon>
        <taxon>Pseudomonadati</taxon>
        <taxon>Bacteroidota</taxon>
        <taxon>Bacteroidia</taxon>
        <taxon>Bacteroidales</taxon>
        <taxon>Bacteroidaceae</taxon>
        <taxon>Bacteroides</taxon>
    </lineage>
</organism>
<dbReference type="OrthoDB" id="996844at2"/>
<keyword evidence="1" id="KW-0732">Signal</keyword>
<accession>A0A1M5GV24</accession>
<feature type="chain" id="PRO_5012544828" description="DUF3836 domain-containing protein" evidence="1">
    <location>
        <begin position="30"/>
        <end position="171"/>
    </location>
</feature>
<keyword evidence="3" id="KW-1185">Reference proteome</keyword>
<name>A0A1M5GV24_9BACE</name>
<dbReference type="Proteomes" id="UP000184509">
    <property type="component" value="Unassembled WGS sequence"/>
</dbReference>
<evidence type="ECO:0000313" key="3">
    <source>
        <dbReference type="Proteomes" id="UP000184509"/>
    </source>
</evidence>
<sequence length="171" mass="19880">MKKIVFSISTLVIIITTCLLFVCSPAANAKKLRSFVYDKGQNKETVFLYDSTTCVLTPHLKYEYVVSENGQSKTKKAYRWNADDKTWIPSYIFIVTNVGDSQIQEFARWSAVKNEFCLNRQKAIFDRIDGSNISNYISFKWNERNKKWEVVDGEQFEKNIALLINHSKNIK</sequence>
<protein>
    <recommendedName>
        <fullName evidence="4">DUF3836 domain-containing protein</fullName>
    </recommendedName>
</protein>
<feature type="signal peptide" evidence="1">
    <location>
        <begin position="1"/>
        <end position="29"/>
    </location>
</feature>
<evidence type="ECO:0000313" key="2">
    <source>
        <dbReference type="EMBL" id="SHG07579.1"/>
    </source>
</evidence>
<dbReference type="InterPro" id="IPR024339">
    <property type="entry name" value="DUF3836"/>
</dbReference>
<dbReference type="Pfam" id="PF12930">
    <property type="entry name" value="DUF3836"/>
    <property type="match status" value="1"/>
</dbReference>
<dbReference type="EMBL" id="FQTV01000022">
    <property type="protein sequence ID" value="SHG07579.1"/>
    <property type="molecule type" value="Genomic_DNA"/>
</dbReference>
<dbReference type="AlphaFoldDB" id="A0A1M5GV24"/>
<reference evidence="2 3" key="1">
    <citation type="submission" date="2016-11" db="EMBL/GenBank/DDBJ databases">
        <authorList>
            <person name="Jaros S."/>
            <person name="Januszkiewicz K."/>
            <person name="Wedrychowicz H."/>
        </authorList>
    </citation>
    <scope>NUCLEOTIDE SEQUENCE [LARGE SCALE GENOMIC DNA]</scope>
    <source>
        <strain evidence="2 3">DSM 26991</strain>
    </source>
</reference>
<dbReference type="RefSeq" id="WP_073404011.1">
    <property type="nucleotide sequence ID" value="NZ_FQTV01000022.1"/>
</dbReference>
<evidence type="ECO:0000256" key="1">
    <source>
        <dbReference type="SAM" id="SignalP"/>
    </source>
</evidence>
<evidence type="ECO:0008006" key="4">
    <source>
        <dbReference type="Google" id="ProtNLM"/>
    </source>
</evidence>
<gene>
    <name evidence="2" type="ORF">SAMN05444405_12239</name>
</gene>